<comment type="subcellular location">
    <subcellularLocation>
        <location evidence="1">Membrane</location>
    </subcellularLocation>
</comment>
<evidence type="ECO:0000259" key="6">
    <source>
        <dbReference type="Pfam" id="PF04116"/>
    </source>
</evidence>
<evidence type="ECO:0000313" key="7">
    <source>
        <dbReference type="EMBL" id="MFC2926168.1"/>
    </source>
</evidence>
<keyword evidence="2 5" id="KW-0812">Transmembrane</keyword>
<feature type="domain" description="Fatty acid hydroxylase" evidence="6">
    <location>
        <begin position="83"/>
        <end position="232"/>
    </location>
</feature>
<dbReference type="RefSeq" id="WP_343164484.1">
    <property type="nucleotide sequence ID" value="NZ_JBHRSV010000016.1"/>
</dbReference>
<name>A0ABV6ZXS0_9PROT</name>
<proteinExistence type="predicted"/>
<feature type="transmembrane region" description="Helical" evidence="5">
    <location>
        <begin position="129"/>
        <end position="147"/>
    </location>
</feature>
<feature type="transmembrane region" description="Helical" evidence="5">
    <location>
        <begin position="37"/>
        <end position="62"/>
    </location>
</feature>
<evidence type="ECO:0000256" key="2">
    <source>
        <dbReference type="ARBA" id="ARBA00022692"/>
    </source>
</evidence>
<protein>
    <submittedName>
        <fullName evidence="7">Sterol desaturase family protein</fullName>
        <ecNumber evidence="7">1.-.-.-</ecNumber>
    </submittedName>
</protein>
<dbReference type="Pfam" id="PF04116">
    <property type="entry name" value="FA_hydroxylase"/>
    <property type="match status" value="1"/>
</dbReference>
<evidence type="ECO:0000256" key="3">
    <source>
        <dbReference type="ARBA" id="ARBA00022989"/>
    </source>
</evidence>
<dbReference type="Proteomes" id="UP001595379">
    <property type="component" value="Unassembled WGS sequence"/>
</dbReference>
<feature type="transmembrane region" description="Helical" evidence="5">
    <location>
        <begin position="68"/>
        <end position="88"/>
    </location>
</feature>
<keyword evidence="7" id="KW-0560">Oxidoreductase</keyword>
<accession>A0ABV6ZXS0</accession>
<evidence type="ECO:0000313" key="8">
    <source>
        <dbReference type="Proteomes" id="UP001595379"/>
    </source>
</evidence>
<evidence type="ECO:0000256" key="4">
    <source>
        <dbReference type="ARBA" id="ARBA00023136"/>
    </source>
</evidence>
<dbReference type="GO" id="GO:0016491">
    <property type="term" value="F:oxidoreductase activity"/>
    <property type="evidence" value="ECO:0007669"/>
    <property type="project" value="UniProtKB-KW"/>
</dbReference>
<keyword evidence="3 5" id="KW-1133">Transmembrane helix</keyword>
<feature type="transmembrane region" description="Helical" evidence="5">
    <location>
        <begin position="153"/>
        <end position="171"/>
    </location>
</feature>
<gene>
    <name evidence="7" type="ORF">ACFOOR_08620</name>
</gene>
<reference evidence="8" key="1">
    <citation type="journal article" date="2019" name="Int. J. Syst. Evol. Microbiol.">
        <title>The Global Catalogue of Microorganisms (GCM) 10K type strain sequencing project: providing services to taxonomists for standard genome sequencing and annotation.</title>
        <authorList>
            <consortium name="The Broad Institute Genomics Platform"/>
            <consortium name="The Broad Institute Genome Sequencing Center for Infectious Disease"/>
            <person name="Wu L."/>
            <person name="Ma J."/>
        </authorList>
    </citation>
    <scope>NUCLEOTIDE SEQUENCE [LARGE SCALE GENOMIC DNA]</scope>
    <source>
        <strain evidence="8">KCTC 52487</strain>
    </source>
</reference>
<sequence>MISEKLLVPAIFAAFALLEIIVGRFHPKDRSSRRDILIETVSSLTIVLVTVPAIFALAPLLVEAVRPGSAGALAFLPWWAMVAILLVADDMTQYWWHRASHNIPWLYNLHRAHHSGAYMSVRISYRNNLFYYLFMPGIWIAAVLVHLGFYPVYAVYLVIKMTIIFAAHSAWRWDAALYRIPALRPVMWLVERVISTPATHSAHHGLDRTDGVTHYKGNYGNLLFFWDVLFGTAKITRCYPERYGIEGMEPVSASRELLWPLVRR</sequence>
<evidence type="ECO:0000256" key="1">
    <source>
        <dbReference type="ARBA" id="ARBA00004370"/>
    </source>
</evidence>
<dbReference type="EMBL" id="JBHRSV010000016">
    <property type="protein sequence ID" value="MFC2926168.1"/>
    <property type="molecule type" value="Genomic_DNA"/>
</dbReference>
<keyword evidence="4 5" id="KW-0472">Membrane</keyword>
<evidence type="ECO:0000256" key="5">
    <source>
        <dbReference type="SAM" id="Phobius"/>
    </source>
</evidence>
<dbReference type="InterPro" id="IPR006694">
    <property type="entry name" value="Fatty_acid_hydroxylase"/>
</dbReference>
<dbReference type="EC" id="1.-.-.-" evidence="7"/>
<dbReference type="PANTHER" id="PTHR11863">
    <property type="entry name" value="STEROL DESATURASE"/>
    <property type="match status" value="1"/>
</dbReference>
<feature type="transmembrane region" description="Helical" evidence="5">
    <location>
        <begin position="6"/>
        <end position="25"/>
    </location>
</feature>
<dbReference type="InterPro" id="IPR050307">
    <property type="entry name" value="Sterol_Desaturase_Related"/>
</dbReference>
<comment type="caution">
    <text evidence="7">The sequence shown here is derived from an EMBL/GenBank/DDBJ whole genome shotgun (WGS) entry which is preliminary data.</text>
</comment>
<keyword evidence="8" id="KW-1185">Reference proteome</keyword>
<organism evidence="7 8">
    <name type="scientific">Hyphobacterium vulgare</name>
    <dbReference type="NCBI Taxonomy" id="1736751"/>
    <lineage>
        <taxon>Bacteria</taxon>
        <taxon>Pseudomonadati</taxon>
        <taxon>Pseudomonadota</taxon>
        <taxon>Alphaproteobacteria</taxon>
        <taxon>Maricaulales</taxon>
        <taxon>Maricaulaceae</taxon>
        <taxon>Hyphobacterium</taxon>
    </lineage>
</organism>